<keyword evidence="2" id="KW-1185">Reference proteome</keyword>
<protein>
    <submittedName>
        <fullName evidence="1">SRPBCC family protein</fullName>
    </submittedName>
</protein>
<dbReference type="CDD" id="cd07812">
    <property type="entry name" value="SRPBCC"/>
    <property type="match status" value="1"/>
</dbReference>
<dbReference type="SUPFAM" id="SSF55961">
    <property type="entry name" value="Bet v1-like"/>
    <property type="match status" value="1"/>
</dbReference>
<dbReference type="Pfam" id="PF10604">
    <property type="entry name" value="Polyketide_cyc2"/>
    <property type="match status" value="1"/>
</dbReference>
<accession>A0ABR7L5E1</accession>
<name>A0ABR7L5E1_9PSEU</name>
<proteinExistence type="predicted"/>
<sequence length="176" mass="19128">MKITEMKIAVEFPVQAKASEVWEVLSDIPRMASWSPECVQAGWLGDAPVGPGSEFEATNQMGDWTWNVTGKIVAVAKPNMVTWVVKGLDEDTDQPSSTWSYELCTLPDGGTLITHTFTHGHGGSHLVTLAAQNPDHADAIVEARAQMLRDNMLQTLTRMANQIGWTVPEPAPVAST</sequence>
<organism evidence="1 2">
    <name type="scientific">Actinokineospora xionganensis</name>
    <dbReference type="NCBI Taxonomy" id="2684470"/>
    <lineage>
        <taxon>Bacteria</taxon>
        <taxon>Bacillati</taxon>
        <taxon>Actinomycetota</taxon>
        <taxon>Actinomycetes</taxon>
        <taxon>Pseudonocardiales</taxon>
        <taxon>Pseudonocardiaceae</taxon>
        <taxon>Actinokineospora</taxon>
    </lineage>
</organism>
<evidence type="ECO:0000313" key="1">
    <source>
        <dbReference type="EMBL" id="MBC6447864.1"/>
    </source>
</evidence>
<dbReference type="EMBL" id="JABVED010000005">
    <property type="protein sequence ID" value="MBC6447864.1"/>
    <property type="molecule type" value="Genomic_DNA"/>
</dbReference>
<evidence type="ECO:0000313" key="2">
    <source>
        <dbReference type="Proteomes" id="UP000734823"/>
    </source>
</evidence>
<dbReference type="InterPro" id="IPR019587">
    <property type="entry name" value="Polyketide_cyclase/dehydratase"/>
</dbReference>
<dbReference type="Proteomes" id="UP000734823">
    <property type="component" value="Unassembled WGS sequence"/>
</dbReference>
<dbReference type="InterPro" id="IPR023393">
    <property type="entry name" value="START-like_dom_sf"/>
</dbReference>
<dbReference type="Gene3D" id="3.30.530.20">
    <property type="match status" value="1"/>
</dbReference>
<reference evidence="1 2" key="1">
    <citation type="submission" date="2020-06" db="EMBL/GenBank/DDBJ databases">
        <title>Actinokineospora xiongansis sp. nov., isolated from soil of Baiyangdian.</title>
        <authorList>
            <person name="Zhang X."/>
        </authorList>
    </citation>
    <scope>NUCLEOTIDE SEQUENCE [LARGE SCALE GENOMIC DNA]</scope>
    <source>
        <strain evidence="1 2">HBU206404</strain>
    </source>
</reference>
<dbReference type="RefSeq" id="WP_187220353.1">
    <property type="nucleotide sequence ID" value="NZ_JABVED010000005.1"/>
</dbReference>
<comment type="caution">
    <text evidence="1">The sequence shown here is derived from an EMBL/GenBank/DDBJ whole genome shotgun (WGS) entry which is preliminary data.</text>
</comment>
<gene>
    <name evidence="1" type="ORF">GPZ80_11850</name>
</gene>